<dbReference type="Proteomes" id="UP000228809">
    <property type="component" value="Unassembled WGS sequence"/>
</dbReference>
<protein>
    <submittedName>
        <fullName evidence="1">DUF1059 domain-containing protein</fullName>
    </submittedName>
</protein>
<comment type="caution">
    <text evidence="1">The sequence shown here is derived from an EMBL/GenBank/DDBJ whole genome shotgun (WGS) entry which is preliminary data.</text>
</comment>
<evidence type="ECO:0000313" key="2">
    <source>
        <dbReference type="Proteomes" id="UP000228809"/>
    </source>
</evidence>
<sequence>MKKLTCKDLGGACGEEITGETFEELGENCKNHVLMQIQAGDTEHLRAVAKMKKATPEEQQAMLAGFQKKFDEAEEVSK</sequence>
<dbReference type="AlphaFoldDB" id="A0A2M6WEF7"/>
<reference evidence="2" key="1">
    <citation type="submission" date="2017-09" db="EMBL/GenBank/DDBJ databases">
        <title>Depth-based differentiation of microbial function through sediment-hosted aquifers and enrichment of novel symbionts in the deep terrestrial subsurface.</title>
        <authorList>
            <person name="Probst A.J."/>
            <person name="Ladd B."/>
            <person name="Jarett J.K."/>
            <person name="Geller-Mcgrath D.E."/>
            <person name="Sieber C.M.K."/>
            <person name="Emerson J.B."/>
            <person name="Anantharaman K."/>
            <person name="Thomas B.C."/>
            <person name="Malmstrom R."/>
            <person name="Stieglmeier M."/>
            <person name="Klingl A."/>
            <person name="Woyke T."/>
            <person name="Ryan C.M."/>
            <person name="Banfield J.F."/>
        </authorList>
    </citation>
    <scope>NUCLEOTIDE SEQUENCE [LARGE SCALE GENOMIC DNA]</scope>
</reference>
<proteinExistence type="predicted"/>
<dbReference type="InterPro" id="IPR009409">
    <property type="entry name" value="DUF1059"/>
</dbReference>
<name>A0A2M6WEF7_9BACT</name>
<organism evidence="1 2">
    <name type="scientific">Candidatus Kaiserbacteria bacterium CG10_big_fil_rev_8_21_14_0_10_49_17</name>
    <dbReference type="NCBI Taxonomy" id="1974609"/>
    <lineage>
        <taxon>Bacteria</taxon>
        <taxon>Candidatus Kaiseribacteriota</taxon>
    </lineage>
</organism>
<gene>
    <name evidence="1" type="ORF">COU17_01565</name>
</gene>
<dbReference type="Pfam" id="PF06348">
    <property type="entry name" value="DUF1059"/>
    <property type="match status" value="1"/>
</dbReference>
<dbReference type="EMBL" id="PFBJ01000007">
    <property type="protein sequence ID" value="PIT91177.1"/>
    <property type="molecule type" value="Genomic_DNA"/>
</dbReference>
<accession>A0A2M6WEF7</accession>
<evidence type="ECO:0000313" key="1">
    <source>
        <dbReference type="EMBL" id="PIT91177.1"/>
    </source>
</evidence>